<evidence type="ECO:0000256" key="4">
    <source>
        <dbReference type="ARBA" id="ARBA00022729"/>
    </source>
</evidence>
<dbReference type="PANTHER" id="PTHR35789:SF1">
    <property type="entry name" value="SPORE GERMINATION PROTEIN B3"/>
    <property type="match status" value="1"/>
</dbReference>
<dbReference type="InterPro" id="IPR008844">
    <property type="entry name" value="Spore_GerAC-like"/>
</dbReference>
<protein>
    <submittedName>
        <fullName evidence="11">Spore germination protein GerKC</fullName>
    </submittedName>
</protein>
<evidence type="ECO:0000256" key="2">
    <source>
        <dbReference type="ARBA" id="ARBA00007886"/>
    </source>
</evidence>
<dbReference type="Pfam" id="PF25198">
    <property type="entry name" value="Spore_GerAC_N"/>
    <property type="match status" value="1"/>
</dbReference>
<feature type="domain" description="Spore germination protein N-terminal" evidence="10">
    <location>
        <begin position="27"/>
        <end position="203"/>
    </location>
</feature>
<feature type="domain" description="Spore germination GerAC-like C-terminal" evidence="9">
    <location>
        <begin position="213"/>
        <end position="371"/>
    </location>
</feature>
<dbReference type="PROSITE" id="PS51257">
    <property type="entry name" value="PROKAR_LIPOPROTEIN"/>
    <property type="match status" value="1"/>
</dbReference>
<evidence type="ECO:0000313" key="11">
    <source>
        <dbReference type="EMBL" id="CAB1129645.1"/>
    </source>
</evidence>
<evidence type="ECO:0000256" key="7">
    <source>
        <dbReference type="ARBA" id="ARBA00023288"/>
    </source>
</evidence>
<dbReference type="InterPro" id="IPR038501">
    <property type="entry name" value="Spore_GerAC_C_sf"/>
</dbReference>
<keyword evidence="5" id="KW-0472">Membrane</keyword>
<comment type="subcellular location">
    <subcellularLocation>
        <location evidence="1">Membrane</location>
        <topology evidence="1">Lipid-anchor</topology>
    </subcellularLocation>
</comment>
<evidence type="ECO:0000313" key="12">
    <source>
        <dbReference type="Proteomes" id="UP000503399"/>
    </source>
</evidence>
<keyword evidence="12" id="KW-1185">Reference proteome</keyword>
<feature type="chain" id="PRO_5039246569" evidence="8">
    <location>
        <begin position="24"/>
        <end position="380"/>
    </location>
</feature>
<reference evidence="11 12" key="1">
    <citation type="submission" date="2020-02" db="EMBL/GenBank/DDBJ databases">
        <authorList>
            <person name="Hogendoorn C."/>
        </authorList>
    </citation>
    <scope>NUCLEOTIDE SEQUENCE [LARGE SCALE GENOMIC DNA]</scope>
    <source>
        <strain evidence="11">R501</strain>
    </source>
</reference>
<keyword evidence="3" id="KW-0309">Germination</keyword>
<evidence type="ECO:0000256" key="8">
    <source>
        <dbReference type="SAM" id="SignalP"/>
    </source>
</evidence>
<evidence type="ECO:0000256" key="5">
    <source>
        <dbReference type="ARBA" id="ARBA00023136"/>
    </source>
</evidence>
<dbReference type="PANTHER" id="PTHR35789">
    <property type="entry name" value="SPORE GERMINATION PROTEIN B3"/>
    <property type="match status" value="1"/>
</dbReference>
<dbReference type="NCBIfam" id="TIGR02887">
    <property type="entry name" value="spore_ger_x_C"/>
    <property type="match status" value="1"/>
</dbReference>
<evidence type="ECO:0000256" key="6">
    <source>
        <dbReference type="ARBA" id="ARBA00023139"/>
    </source>
</evidence>
<dbReference type="Gene3D" id="3.30.300.210">
    <property type="entry name" value="Nutrient germinant receptor protein C, domain 3"/>
    <property type="match status" value="1"/>
</dbReference>
<evidence type="ECO:0000259" key="9">
    <source>
        <dbReference type="Pfam" id="PF05504"/>
    </source>
</evidence>
<dbReference type="InterPro" id="IPR057336">
    <property type="entry name" value="GerAC_N"/>
</dbReference>
<keyword evidence="7" id="KW-0449">Lipoprotein</keyword>
<organism evidence="11 12">
    <name type="scientific">Candidatus Hydrogenisulfobacillus filiaventi</name>
    <dbReference type="NCBI Taxonomy" id="2707344"/>
    <lineage>
        <taxon>Bacteria</taxon>
        <taxon>Bacillati</taxon>
        <taxon>Bacillota</taxon>
        <taxon>Clostridia</taxon>
        <taxon>Eubacteriales</taxon>
        <taxon>Clostridiales Family XVII. Incertae Sedis</taxon>
        <taxon>Candidatus Hydrogenisulfobacillus</taxon>
    </lineage>
</organism>
<sequence length="380" mass="41318">MTIKARTLRRTAALLLLTGLALTGCWDNRPIDERAIVMVLGVSSRHGRLALRFQIPTASALTALPSGSSGNSQSESFFVLPAEGRTVASAFGRAQASVSRDLYLGQIQALVLSAKLPPRVLRAAMTGLARLEPVDRTIFVLTTPDPVTRLLSTPTPLNQLPNEYFSTLFNCPDCATLHLQVRLWQLMDRLVTPGVDPFLPVARLGPHGIELNQVALYAKDRYLATLSPQETVAFALLTGRAVKPTLSAPTPLGETALRVGTCRGEFSARIVHGRPQARFTVSIDGQLVEGPALDGDRTARARVLQAVARQVTARCLALIRHTQALGSDPFGVGRRLHWTDPRGFQALGPWDRAWKQTRVTVTVHVETTRAGNIRPLGPNF</sequence>
<dbReference type="Proteomes" id="UP000503399">
    <property type="component" value="Chromosome"/>
</dbReference>
<dbReference type="EMBL" id="LR778114">
    <property type="protein sequence ID" value="CAB1129645.1"/>
    <property type="molecule type" value="Genomic_DNA"/>
</dbReference>
<evidence type="ECO:0000259" key="10">
    <source>
        <dbReference type="Pfam" id="PF25198"/>
    </source>
</evidence>
<keyword evidence="6" id="KW-0564">Palmitate</keyword>
<dbReference type="GO" id="GO:0009847">
    <property type="term" value="P:spore germination"/>
    <property type="evidence" value="ECO:0007669"/>
    <property type="project" value="InterPro"/>
</dbReference>
<accession>A0A6F8ZIU1</accession>
<gene>
    <name evidence="11" type="ORF">R50_2148</name>
</gene>
<name>A0A6F8ZIU1_9FIRM</name>
<evidence type="ECO:0000256" key="3">
    <source>
        <dbReference type="ARBA" id="ARBA00022544"/>
    </source>
</evidence>
<comment type="similarity">
    <text evidence="2">Belongs to the GerABKC lipoprotein family.</text>
</comment>
<proteinExistence type="inferred from homology"/>
<dbReference type="InterPro" id="IPR046953">
    <property type="entry name" value="Spore_GerAC-like_C"/>
</dbReference>
<feature type="signal peptide" evidence="8">
    <location>
        <begin position="1"/>
        <end position="23"/>
    </location>
</feature>
<dbReference type="KEGG" id="hfv:R50_2148"/>
<keyword evidence="4 8" id="KW-0732">Signal</keyword>
<dbReference type="GO" id="GO:0016020">
    <property type="term" value="C:membrane"/>
    <property type="evidence" value="ECO:0007669"/>
    <property type="project" value="UniProtKB-SubCell"/>
</dbReference>
<dbReference type="Pfam" id="PF05504">
    <property type="entry name" value="Spore_GerAC"/>
    <property type="match status" value="1"/>
</dbReference>
<evidence type="ECO:0000256" key="1">
    <source>
        <dbReference type="ARBA" id="ARBA00004635"/>
    </source>
</evidence>
<dbReference type="AlphaFoldDB" id="A0A6F8ZIU1"/>